<reference evidence="1" key="1">
    <citation type="journal article" date="2017" name="Science">
        <title>Giant viruses with an expanded complement of translation system components.</title>
        <authorList>
            <person name="Schulz F."/>
            <person name="Yutin N."/>
            <person name="Ivanova N.N."/>
            <person name="Ortega D.R."/>
            <person name="Lee T.K."/>
            <person name="Vierheilig J."/>
            <person name="Daims H."/>
            <person name="Horn M."/>
            <person name="Wagner M."/>
            <person name="Jensen G.J."/>
            <person name="Kyrpides N.C."/>
            <person name="Koonin E.V."/>
            <person name="Woyke T."/>
        </authorList>
    </citation>
    <scope>NUCLEOTIDE SEQUENCE</scope>
    <source>
        <strain evidence="1">HKV1</strain>
    </source>
</reference>
<protein>
    <submittedName>
        <fullName evidence="1">Uncharacterized protein</fullName>
    </submittedName>
</protein>
<organism evidence="1">
    <name type="scientific">Hokovirus HKV1</name>
    <dbReference type="NCBI Taxonomy" id="1977638"/>
    <lineage>
        <taxon>Viruses</taxon>
        <taxon>Varidnaviria</taxon>
        <taxon>Bamfordvirae</taxon>
        <taxon>Nucleocytoviricota</taxon>
        <taxon>Megaviricetes</taxon>
        <taxon>Imitervirales</taxon>
        <taxon>Mimiviridae</taxon>
        <taxon>Klosneuvirinae</taxon>
        <taxon>Hokovirus</taxon>
    </lineage>
</organism>
<accession>A0A1V0SGI6</accession>
<evidence type="ECO:0000313" key="1">
    <source>
        <dbReference type="EMBL" id="ARF10835.1"/>
    </source>
</evidence>
<name>A0A1V0SGI6_9VIRU</name>
<proteinExistence type="predicted"/>
<gene>
    <name evidence="1" type="ORF">Hokovirus_3_108</name>
</gene>
<dbReference type="EMBL" id="KY684105">
    <property type="protein sequence ID" value="ARF10835.1"/>
    <property type="molecule type" value="Genomic_DNA"/>
</dbReference>
<sequence>MKLTKTSLRNYNDILMFIKQNKQCDKFLDNIINNMISYIPKNYYDLLTVFNEWFKNNKIKKQSGHYDPKKDYDKINLININTINYKKFIKLDKYIFTNFDCFKINFDLYIYYDSLVINNSSIDKYITSFIFRIFSITYLNIDNENFVILNKVSIKLFLHDSNRTTYLKVNKQKDIIEEINNISYQGCYNCASGYTMKHKEINIVCTRLPEIFGLLTHELLHLYGMDLCNWTFKNGYYNMIDPKTKFVQIIKPIEMKYNINNIILYEVFCNTNATILHTLFNTFEIFKNKFTIEKYKKLLKIEILYSIYHSAKIIYFLGYKDFSFFETDKVFYYQKAALFEYTIMRSFLLLIDYLNIFNKNQLFSLNNNTNLKCVVNDLSNLLLNKSKKYSNIYEMYKYIFNWFMTFIEKKKYNLQNMEYFCIDVQH</sequence>